<keyword evidence="3" id="KW-0560">Oxidoreductase</keyword>
<accession>A0A3Z0PD80</accession>
<dbReference type="InterPro" id="IPR050129">
    <property type="entry name" value="Zn_alcohol_dh"/>
</dbReference>
<sequence length="344" mass="37853">MKASVYYSKNDIRYEDVEEPEIGDGDMLIKMHSCGLCGTDIHKAQHQTVTGPIILGHEVSGEVVKVGKDVTRYRVGERVVTAIHVPCFNCHYCDRGFFTLCDQFKKTNLEPGGFSEFIRIPRQHVEHLTHRIIDSLDWDRAAMIEPVACCLHGLKSSNIHPKDTVLVLGSGTIGLVSAQLAALKGASTVIVSDLSRFKRELALKVGVAHAIDPAKEDIETRVAEITQGKGPDVVIIAAGVSSLVSQAVNVVRRGGRIVVFSPFDKNPVVEIDAGRLFRDEISIVGTYSLTPYDMKEAIEIVEKDKINTKDMITHTWPLSRIAEAIDFASNPDNDVLKVIIKADE</sequence>
<proteinExistence type="inferred from homology"/>
<dbReference type="InterPro" id="IPR036291">
    <property type="entry name" value="NAD(P)-bd_dom_sf"/>
</dbReference>
<evidence type="ECO:0000256" key="2">
    <source>
        <dbReference type="ARBA" id="ARBA00022833"/>
    </source>
</evidence>
<evidence type="ECO:0000256" key="4">
    <source>
        <dbReference type="RuleBase" id="RU361277"/>
    </source>
</evidence>
<dbReference type="PANTHER" id="PTHR43401">
    <property type="entry name" value="L-THREONINE 3-DEHYDROGENASE"/>
    <property type="match status" value="1"/>
</dbReference>
<dbReference type="Pfam" id="PF08240">
    <property type="entry name" value="ADH_N"/>
    <property type="match status" value="1"/>
</dbReference>
<gene>
    <name evidence="6" type="ORF">GCY10_05420</name>
</gene>
<feature type="domain" description="Enoyl reductase (ER)" evidence="5">
    <location>
        <begin position="9"/>
        <end position="336"/>
    </location>
</feature>
<dbReference type="InterPro" id="IPR020843">
    <property type="entry name" value="ER"/>
</dbReference>
<dbReference type="CDD" id="cd08235">
    <property type="entry name" value="iditol_2_DH_like"/>
    <property type="match status" value="1"/>
</dbReference>
<dbReference type="EMBL" id="AAMGLJ010000003">
    <property type="protein sequence ID" value="EDH1145122.1"/>
    <property type="molecule type" value="Genomic_DNA"/>
</dbReference>
<dbReference type="Gene3D" id="3.90.180.10">
    <property type="entry name" value="Medium-chain alcohol dehydrogenases, catalytic domain"/>
    <property type="match status" value="1"/>
</dbReference>
<evidence type="ECO:0000256" key="1">
    <source>
        <dbReference type="ARBA" id="ARBA00022723"/>
    </source>
</evidence>
<dbReference type="Pfam" id="PF00107">
    <property type="entry name" value="ADH_zinc_N"/>
    <property type="match status" value="1"/>
</dbReference>
<comment type="similarity">
    <text evidence="4">Belongs to the zinc-containing alcohol dehydrogenase family.</text>
</comment>
<dbReference type="InterPro" id="IPR013149">
    <property type="entry name" value="ADH-like_C"/>
</dbReference>
<comment type="cofactor">
    <cofactor evidence="4">
        <name>Zn(2+)</name>
        <dbReference type="ChEBI" id="CHEBI:29105"/>
    </cofactor>
</comment>
<dbReference type="GO" id="GO:0008270">
    <property type="term" value="F:zinc ion binding"/>
    <property type="evidence" value="ECO:0007669"/>
    <property type="project" value="InterPro"/>
</dbReference>
<keyword evidence="1 4" id="KW-0479">Metal-binding</keyword>
<evidence type="ECO:0000259" key="5">
    <source>
        <dbReference type="SMART" id="SM00829"/>
    </source>
</evidence>
<name>A0A3Z0PD80_SALET</name>
<evidence type="ECO:0000313" key="6">
    <source>
        <dbReference type="EMBL" id="EDH1145122.1"/>
    </source>
</evidence>
<dbReference type="InterPro" id="IPR013154">
    <property type="entry name" value="ADH-like_N"/>
</dbReference>
<comment type="caution">
    <text evidence="6">The sequence shown here is derived from an EMBL/GenBank/DDBJ whole genome shotgun (WGS) entry which is preliminary data.</text>
</comment>
<dbReference type="InterPro" id="IPR002328">
    <property type="entry name" value="ADH_Zn_CS"/>
</dbReference>
<reference evidence="6" key="1">
    <citation type="submission" date="2019-10" db="EMBL/GenBank/DDBJ databases">
        <authorList>
            <person name="Ashton P.M."/>
            <person name="Dallman T."/>
            <person name="Nair S."/>
            <person name="De Pinna E."/>
            <person name="Peters T."/>
            <person name="Grant K."/>
        </authorList>
    </citation>
    <scope>NUCLEOTIDE SEQUENCE</scope>
    <source>
        <strain evidence="6">821064</strain>
    </source>
</reference>
<dbReference type="GO" id="GO:0016616">
    <property type="term" value="F:oxidoreductase activity, acting on the CH-OH group of donors, NAD or NADP as acceptor"/>
    <property type="evidence" value="ECO:0007669"/>
    <property type="project" value="UniProtKB-ARBA"/>
</dbReference>
<dbReference type="PROSITE" id="PS00059">
    <property type="entry name" value="ADH_ZINC"/>
    <property type="match status" value="1"/>
</dbReference>
<keyword evidence="2 4" id="KW-0862">Zinc</keyword>
<dbReference type="PANTHER" id="PTHR43401:SF2">
    <property type="entry name" value="L-THREONINE 3-DEHYDROGENASE"/>
    <property type="match status" value="1"/>
</dbReference>
<dbReference type="InterPro" id="IPR011032">
    <property type="entry name" value="GroES-like_sf"/>
</dbReference>
<dbReference type="Gene3D" id="3.40.50.720">
    <property type="entry name" value="NAD(P)-binding Rossmann-like Domain"/>
    <property type="match status" value="1"/>
</dbReference>
<organism evidence="6">
    <name type="scientific">Salmonella enterica I</name>
    <dbReference type="NCBI Taxonomy" id="59201"/>
    <lineage>
        <taxon>Bacteria</taxon>
        <taxon>Pseudomonadati</taxon>
        <taxon>Pseudomonadota</taxon>
        <taxon>Gammaproteobacteria</taxon>
        <taxon>Enterobacterales</taxon>
        <taxon>Enterobacteriaceae</taxon>
        <taxon>Salmonella</taxon>
    </lineage>
</organism>
<dbReference type="SUPFAM" id="SSF50129">
    <property type="entry name" value="GroES-like"/>
    <property type="match status" value="1"/>
</dbReference>
<evidence type="ECO:0000256" key="3">
    <source>
        <dbReference type="ARBA" id="ARBA00023002"/>
    </source>
</evidence>
<dbReference type="SMART" id="SM00829">
    <property type="entry name" value="PKS_ER"/>
    <property type="match status" value="1"/>
</dbReference>
<dbReference type="SUPFAM" id="SSF51735">
    <property type="entry name" value="NAD(P)-binding Rossmann-fold domains"/>
    <property type="match status" value="1"/>
</dbReference>
<protein>
    <submittedName>
        <fullName evidence="6">Alcohol dehydrogenase catalytic domain-containing protein</fullName>
    </submittedName>
</protein>
<dbReference type="AlphaFoldDB" id="A0A3Z0PD80"/>